<gene>
    <name evidence="1" type="ORF">B842_06055</name>
</gene>
<evidence type="ECO:0000313" key="2">
    <source>
        <dbReference type="Proteomes" id="UP000031524"/>
    </source>
</evidence>
<proteinExistence type="predicted"/>
<accession>A0A0B5D2E9</accession>
<dbReference type="EMBL" id="CP005286">
    <property type="protein sequence ID" value="AJE33060.1"/>
    <property type="molecule type" value="Genomic_DNA"/>
</dbReference>
<name>A0A0B5D2E9_9CORY</name>
<evidence type="ECO:0000313" key="1">
    <source>
        <dbReference type="EMBL" id="AJE33060.1"/>
    </source>
</evidence>
<dbReference type="STRING" id="1223515.B842_06055"/>
<dbReference type="Pfam" id="PF14078">
    <property type="entry name" value="DUF4259"/>
    <property type="match status" value="1"/>
</dbReference>
<dbReference type="HOGENOM" id="CLU_128239_2_0_11"/>
<dbReference type="Proteomes" id="UP000031524">
    <property type="component" value="Chromosome"/>
</dbReference>
<sequence length="120" mass="13311">MGTWNTGPYDNDDAAELLEDIREGHIYFDELLPDVGHRYIEADQGAMIIAMAHLAAGDVPAGIDDTVLAPLRTPQTRERLRQCLEAVLSDGAVSELAEQWAENGQEELLEWKAKSHIQLV</sequence>
<evidence type="ECO:0008006" key="3">
    <source>
        <dbReference type="Google" id="ProtNLM"/>
    </source>
</evidence>
<dbReference type="InterPro" id="IPR025355">
    <property type="entry name" value="DUF4259"/>
</dbReference>
<protein>
    <recommendedName>
        <fullName evidence="3">DUF4259 domain-containing protein</fullName>
    </recommendedName>
</protein>
<dbReference type="KEGG" id="chm:B842_06055"/>
<reference evidence="1 2" key="1">
    <citation type="submission" date="2013-04" db="EMBL/GenBank/DDBJ databases">
        <title>Complete genome sequence of Corynebacterium humireducens DSM 45392(T), isolated from a wastewater-fed microbial fuel cell.</title>
        <authorList>
            <person name="Ruckert C."/>
            <person name="Albersmeier A."/>
            <person name="Kalinowski J."/>
        </authorList>
    </citation>
    <scope>NUCLEOTIDE SEQUENCE [LARGE SCALE GENOMIC DNA]</scope>
    <source>
        <strain evidence="2">MFC-5</strain>
    </source>
</reference>
<dbReference type="AlphaFoldDB" id="A0A0B5D2E9"/>
<keyword evidence="2" id="KW-1185">Reference proteome</keyword>
<dbReference type="RefSeq" id="WP_040085737.1">
    <property type="nucleotide sequence ID" value="NZ_BCSU01000002.1"/>
</dbReference>
<dbReference type="OrthoDB" id="3829495at2"/>
<organism evidence="1 2">
    <name type="scientific">Corynebacterium humireducens NBRC 106098 = DSM 45392</name>
    <dbReference type="NCBI Taxonomy" id="1223515"/>
    <lineage>
        <taxon>Bacteria</taxon>
        <taxon>Bacillati</taxon>
        <taxon>Actinomycetota</taxon>
        <taxon>Actinomycetes</taxon>
        <taxon>Mycobacteriales</taxon>
        <taxon>Corynebacteriaceae</taxon>
        <taxon>Corynebacterium</taxon>
    </lineage>
</organism>